<proteinExistence type="predicted"/>
<evidence type="ECO:0000313" key="5">
    <source>
        <dbReference type="EMBL" id="TKD12931.1"/>
    </source>
</evidence>
<keyword evidence="1" id="KW-0805">Transcription regulation</keyword>
<name>A0A4U1JJP4_RHOCA</name>
<dbReference type="PANTHER" id="PTHR40661:SF3">
    <property type="entry name" value="FELS-1 PROPHAGE TRANSCRIPTIONAL REGULATOR"/>
    <property type="match status" value="1"/>
</dbReference>
<dbReference type="Gene3D" id="2.10.109.10">
    <property type="entry name" value="Umud Fragment, subunit A"/>
    <property type="match status" value="1"/>
</dbReference>
<dbReference type="InterPro" id="IPR039418">
    <property type="entry name" value="LexA-like"/>
</dbReference>
<dbReference type="Pfam" id="PF00717">
    <property type="entry name" value="Peptidase_S24"/>
    <property type="match status" value="1"/>
</dbReference>
<dbReference type="RefSeq" id="WP_136909814.1">
    <property type="nucleotide sequence ID" value="NZ_SWJZ01000153.1"/>
</dbReference>
<dbReference type="InterPro" id="IPR015927">
    <property type="entry name" value="Peptidase_S24_S26A/B/C"/>
</dbReference>
<comment type="caution">
    <text evidence="5">The sequence shown here is derived from an EMBL/GenBank/DDBJ whole genome shotgun (WGS) entry which is preliminary data.</text>
</comment>
<dbReference type="InterPro" id="IPR036286">
    <property type="entry name" value="LexA/Signal_pep-like_sf"/>
</dbReference>
<organism evidence="5 6">
    <name type="scientific">Rhodobacter capsulatus</name>
    <name type="common">Rhodopseudomonas capsulata</name>
    <dbReference type="NCBI Taxonomy" id="1061"/>
    <lineage>
        <taxon>Bacteria</taxon>
        <taxon>Pseudomonadati</taxon>
        <taxon>Pseudomonadota</taxon>
        <taxon>Alphaproteobacteria</taxon>
        <taxon>Rhodobacterales</taxon>
        <taxon>Rhodobacter group</taxon>
        <taxon>Rhodobacter</taxon>
    </lineage>
</organism>
<dbReference type="EMBL" id="SWJZ01000153">
    <property type="protein sequence ID" value="TKD12931.1"/>
    <property type="molecule type" value="Genomic_DNA"/>
</dbReference>
<keyword evidence="2" id="KW-0238">DNA-binding</keyword>
<accession>A0A4U1JJP4</accession>
<keyword evidence="3" id="KW-0804">Transcription</keyword>
<dbReference type="AlphaFoldDB" id="A0A4U1JJP4"/>
<gene>
    <name evidence="5" type="ORF">FBT96_20130</name>
</gene>
<evidence type="ECO:0000259" key="4">
    <source>
        <dbReference type="Pfam" id="PF00717"/>
    </source>
</evidence>
<dbReference type="SUPFAM" id="SSF51306">
    <property type="entry name" value="LexA/Signal peptidase"/>
    <property type="match status" value="1"/>
</dbReference>
<dbReference type="PANTHER" id="PTHR40661">
    <property type="match status" value="1"/>
</dbReference>
<sequence>MEDLGKQFGHIVEERLRALKTNAFAVEKAFGLPPDAIRNVVRSEKRSGPTLSRVQEICTALDLEIYIGPRRELASDHEPQVADIEQFAKVPVHAAFLAAGNGSENGTEHIIDFLAFRRDWLRRIGVAPCNAALAKVDGDSMQPSIWNGDLVMIDRSKREVPVRQRSVETKFRSPVYALLDDGRAKVKRIERPQENQVILLSDNPDYAPQVVSASQVEIIGKVVWWGHTSKD</sequence>
<evidence type="ECO:0000256" key="3">
    <source>
        <dbReference type="ARBA" id="ARBA00023163"/>
    </source>
</evidence>
<protein>
    <submittedName>
        <fullName evidence="5">S24 family peptidase</fullName>
    </submittedName>
</protein>
<dbReference type="Proteomes" id="UP000310597">
    <property type="component" value="Unassembled WGS sequence"/>
</dbReference>
<evidence type="ECO:0000256" key="2">
    <source>
        <dbReference type="ARBA" id="ARBA00023125"/>
    </source>
</evidence>
<feature type="domain" description="Peptidase S24/S26A/S26B/S26C" evidence="4">
    <location>
        <begin position="97"/>
        <end position="223"/>
    </location>
</feature>
<dbReference type="CDD" id="cd06529">
    <property type="entry name" value="S24_LexA-like"/>
    <property type="match status" value="1"/>
</dbReference>
<evidence type="ECO:0000313" key="6">
    <source>
        <dbReference type="Proteomes" id="UP000310597"/>
    </source>
</evidence>
<reference evidence="5 6" key="1">
    <citation type="submission" date="2019-04" db="EMBL/GenBank/DDBJ databases">
        <title>Draft Whole-Genome sequence of the purple photosynthetic bacterium Rhodobacter capsulatus SP108 with an indigenous class A beta-lactamase.</title>
        <authorList>
            <person name="Robertson S."/>
            <person name="Meyer T.E."/>
            <person name="Kyndt J.A."/>
        </authorList>
    </citation>
    <scope>NUCLEOTIDE SEQUENCE [LARGE SCALE GENOMIC DNA]</scope>
    <source>
        <strain evidence="5 6">SP108</strain>
    </source>
</reference>
<dbReference type="GO" id="GO:0003677">
    <property type="term" value="F:DNA binding"/>
    <property type="evidence" value="ECO:0007669"/>
    <property type="project" value="UniProtKB-KW"/>
</dbReference>
<dbReference type="OrthoDB" id="528805at2"/>
<evidence type="ECO:0000256" key="1">
    <source>
        <dbReference type="ARBA" id="ARBA00023015"/>
    </source>
</evidence>